<keyword evidence="6" id="KW-1185">Reference proteome</keyword>
<feature type="compositionally biased region" description="Basic and acidic residues" evidence="4">
    <location>
        <begin position="225"/>
        <end position="235"/>
    </location>
</feature>
<dbReference type="GO" id="GO:0070181">
    <property type="term" value="F:small ribosomal subunit rRNA binding"/>
    <property type="evidence" value="ECO:0007669"/>
    <property type="project" value="TreeGrafter"/>
</dbReference>
<evidence type="ECO:0000256" key="1">
    <source>
        <dbReference type="ARBA" id="ARBA00005589"/>
    </source>
</evidence>
<proteinExistence type="inferred from homology"/>
<dbReference type="PANTHER" id="PTHR13479:SF40">
    <property type="entry name" value="SMALL RIBOSOMAL SUBUNIT PROTEIN BS18M"/>
    <property type="match status" value="1"/>
</dbReference>
<keyword evidence="5" id="KW-0472">Membrane</keyword>
<evidence type="ECO:0000256" key="5">
    <source>
        <dbReference type="SAM" id="Phobius"/>
    </source>
</evidence>
<dbReference type="GO" id="GO:0003735">
    <property type="term" value="F:structural constituent of ribosome"/>
    <property type="evidence" value="ECO:0007669"/>
    <property type="project" value="InterPro"/>
</dbReference>
<keyword evidence="5" id="KW-0812">Transmembrane</keyword>
<dbReference type="Gene3D" id="4.10.640.10">
    <property type="entry name" value="Ribosomal protein S18"/>
    <property type="match status" value="1"/>
</dbReference>
<evidence type="ECO:0000256" key="3">
    <source>
        <dbReference type="ARBA" id="ARBA00023274"/>
    </source>
</evidence>
<dbReference type="Pfam" id="PF01084">
    <property type="entry name" value="Ribosomal_S18"/>
    <property type="match status" value="1"/>
</dbReference>
<dbReference type="SUPFAM" id="SSF46911">
    <property type="entry name" value="Ribosomal protein S18"/>
    <property type="match status" value="1"/>
</dbReference>
<organism evidence="6 7">
    <name type="scientific">Meloidogyne floridensis</name>
    <dbReference type="NCBI Taxonomy" id="298350"/>
    <lineage>
        <taxon>Eukaryota</taxon>
        <taxon>Metazoa</taxon>
        <taxon>Ecdysozoa</taxon>
        <taxon>Nematoda</taxon>
        <taxon>Chromadorea</taxon>
        <taxon>Rhabditida</taxon>
        <taxon>Tylenchina</taxon>
        <taxon>Tylenchomorpha</taxon>
        <taxon>Tylenchoidea</taxon>
        <taxon>Meloidogynidae</taxon>
        <taxon>Meloidogyninae</taxon>
        <taxon>Meloidogyne</taxon>
    </lineage>
</organism>
<name>A0A915P4Y6_9BILA</name>
<dbReference type="GO" id="GO:0005763">
    <property type="term" value="C:mitochondrial small ribosomal subunit"/>
    <property type="evidence" value="ECO:0007669"/>
    <property type="project" value="TreeGrafter"/>
</dbReference>
<evidence type="ECO:0000256" key="2">
    <source>
        <dbReference type="ARBA" id="ARBA00022980"/>
    </source>
</evidence>
<protein>
    <submittedName>
        <fullName evidence="7">Uncharacterized protein</fullName>
    </submittedName>
</protein>
<keyword evidence="5" id="KW-1133">Transmembrane helix</keyword>
<evidence type="ECO:0000313" key="7">
    <source>
        <dbReference type="WBParaSite" id="scf7180000423268.g10545"/>
    </source>
</evidence>
<feature type="transmembrane region" description="Helical" evidence="5">
    <location>
        <begin position="281"/>
        <end position="299"/>
    </location>
</feature>
<dbReference type="AlphaFoldDB" id="A0A915P4Y6"/>
<dbReference type="InterPro" id="IPR001648">
    <property type="entry name" value="Ribosomal_bS18"/>
</dbReference>
<keyword evidence="3" id="KW-0687">Ribonucleoprotein</keyword>
<keyword evidence="2" id="KW-0689">Ribosomal protein</keyword>
<dbReference type="WBParaSite" id="scf7180000423268.g10545">
    <property type="protein sequence ID" value="scf7180000423268.g10545"/>
    <property type="gene ID" value="scf7180000423268.g10545"/>
</dbReference>
<dbReference type="InterPro" id="IPR036870">
    <property type="entry name" value="Ribosomal_bS18_sf"/>
</dbReference>
<evidence type="ECO:0000256" key="4">
    <source>
        <dbReference type="SAM" id="MobiDB-lite"/>
    </source>
</evidence>
<evidence type="ECO:0000313" key="6">
    <source>
        <dbReference type="Proteomes" id="UP000887560"/>
    </source>
</evidence>
<dbReference type="GO" id="GO:0032543">
    <property type="term" value="P:mitochondrial translation"/>
    <property type="evidence" value="ECO:0007669"/>
    <property type="project" value="TreeGrafter"/>
</dbReference>
<dbReference type="Proteomes" id="UP000887560">
    <property type="component" value="Unplaced"/>
</dbReference>
<reference evidence="7" key="1">
    <citation type="submission" date="2022-11" db="UniProtKB">
        <authorList>
            <consortium name="WormBaseParasite"/>
        </authorList>
    </citation>
    <scope>IDENTIFICATION</scope>
</reference>
<accession>A0A915P4Y6</accession>
<dbReference type="PANTHER" id="PTHR13479">
    <property type="entry name" value="30S RIBOSOMAL PROTEIN S18"/>
    <property type="match status" value="1"/>
</dbReference>
<sequence>MLKIRSILGSSILHGRSFCTEKVHFITKIRNMRRAKSRGGPIKEEFGDEIDFSKIRCSLKPLNRPNGGQNVATQTDPNQPIEFDFNPFDKADRKCLLCDLGIKLDYKNARLLQQFISSFSGRVYDRHITGLCSKQHDALIKTIKMSRYAGYMPPLTKEPKYLKDPKLFDPLKPIRPHSYDVDLRERRRQKILQNAEKRLSTILKGPDGSENRQAPCMDGFASSNDEGREGEVKKHEDVQTIDFPIVKPNYFEFVDQNRFWIMIALGLVFRLAVMFELLNYVFLSFTTIFFSWELLVTFSNRTLFRRYSKNDFLVNMLMVTGLNERLEVSLGLERFGSHWE</sequence>
<comment type="similarity">
    <text evidence="1">Belongs to the bacterial ribosomal protein bS18 family.</text>
</comment>
<feature type="region of interest" description="Disordered" evidence="4">
    <location>
        <begin position="203"/>
        <end position="235"/>
    </location>
</feature>